<proteinExistence type="predicted"/>
<dbReference type="InterPro" id="IPR046067">
    <property type="entry name" value="DUF6025"/>
</dbReference>
<gene>
    <name evidence="1" type="ORF">JOC83_001118</name>
</gene>
<comment type="caution">
    <text evidence="1">The sequence shown here is derived from an EMBL/GenBank/DDBJ whole genome shotgun (WGS) entry which is preliminary data.</text>
</comment>
<protein>
    <submittedName>
        <fullName evidence="1">Uncharacterized protein</fullName>
    </submittedName>
</protein>
<dbReference type="EMBL" id="JAFBFC010000002">
    <property type="protein sequence ID" value="MBM7702284.1"/>
    <property type="molecule type" value="Genomic_DNA"/>
</dbReference>
<keyword evidence="2" id="KW-1185">Reference proteome</keyword>
<evidence type="ECO:0000313" key="1">
    <source>
        <dbReference type="EMBL" id="MBM7702284.1"/>
    </source>
</evidence>
<reference evidence="1 2" key="1">
    <citation type="submission" date="2021-01" db="EMBL/GenBank/DDBJ databases">
        <title>Genomic Encyclopedia of Type Strains, Phase IV (KMG-IV): sequencing the most valuable type-strain genomes for metagenomic binning, comparative biology and taxonomic classification.</title>
        <authorList>
            <person name="Goeker M."/>
        </authorList>
    </citation>
    <scope>NUCLEOTIDE SEQUENCE [LARGE SCALE GENOMIC DNA]</scope>
    <source>
        <strain evidence="1 2">DSM 104297</strain>
    </source>
</reference>
<accession>A0ABS2QS65</accession>
<organism evidence="1 2">
    <name type="scientific">Priestia iocasae</name>
    <dbReference type="NCBI Taxonomy" id="2291674"/>
    <lineage>
        <taxon>Bacteria</taxon>
        <taxon>Bacillati</taxon>
        <taxon>Bacillota</taxon>
        <taxon>Bacilli</taxon>
        <taxon>Bacillales</taxon>
        <taxon>Bacillaceae</taxon>
        <taxon>Priestia</taxon>
    </lineage>
</organism>
<dbReference type="Pfam" id="PF19490">
    <property type="entry name" value="DUF6025"/>
    <property type="match status" value="1"/>
</dbReference>
<sequence>MKVKNRNVSSYTHDEIEKMITTLGLIDQDKWNQFKERKLSFDWIHLGHTTVTIGGFLDQLMSIPKLKPPRTGHIGNWDEIINGRAGMMDFNKAICANDYGYPLLYCFNQTEDDALTSGDWVYLPGSTFSQGTRIPLPLFTWNGEEFVKRDRTEPLFTPFVQTMVDGEFLPLVQVHKNKLEAVSSFAFKLETSIVLKHEEVVKNILFVLLEEAKTERNARRAFQDLLSHQVYLDGRMVRTEITFDGVGYQMGDEYYQSTQELVDATLLPYHAVENGETFFANIATMPNAMPMASNLLSGVLSAILGSHVTEDSESPSVLNAHVHWGARDMAGYPPLRNGYFAEKSTRKSYKKIFDTLTSQMHEVKPMFLVLLPSVIFSLCPTNKHEKDAELLAMLFRDVNALDDHDSSLMTSIEGYVEKWLAQQKHHISSYFLNRFSPRSGILTKLESGFSSHPVEPVGFRELTFQKACMIVAALHKSQLKGEEA</sequence>
<dbReference type="RefSeq" id="WP_205185040.1">
    <property type="nucleotide sequence ID" value="NZ_JAFBFC010000002.1"/>
</dbReference>
<evidence type="ECO:0000313" key="2">
    <source>
        <dbReference type="Proteomes" id="UP000809829"/>
    </source>
</evidence>
<dbReference type="Proteomes" id="UP000809829">
    <property type="component" value="Unassembled WGS sequence"/>
</dbReference>
<name>A0ABS2QS65_9BACI</name>